<dbReference type="PANTHER" id="PTHR32305">
    <property type="match status" value="1"/>
</dbReference>
<proteinExistence type="predicted"/>
<feature type="region of interest" description="Disordered" evidence="1">
    <location>
        <begin position="659"/>
        <end position="678"/>
    </location>
</feature>
<dbReference type="GO" id="GO:0016787">
    <property type="term" value="F:hydrolase activity"/>
    <property type="evidence" value="ECO:0007669"/>
    <property type="project" value="UniProtKB-KW"/>
</dbReference>
<reference evidence="2 4" key="1">
    <citation type="submission" date="2015-05" db="EMBL/GenBank/DDBJ databases">
        <title>A genomic and transcriptomic approach to investigate the blue pigment phenotype in Pseudomonas fluorescens.</title>
        <authorList>
            <person name="Andreani N.A."/>
            <person name="Cardazzo B."/>
        </authorList>
    </citation>
    <scope>NUCLEOTIDE SEQUENCE [LARGE SCALE GENOMIC DNA]</scope>
    <source>
        <strain evidence="2 4">Ps_22</strain>
    </source>
</reference>
<dbReference type="AlphaFoldDB" id="A0A109LIC3"/>
<keyword evidence="2" id="KW-0378">Hydrolase</keyword>
<dbReference type="Proteomes" id="UP000239731">
    <property type="component" value="Unassembled WGS sequence"/>
</dbReference>
<dbReference type="EMBL" id="LCYA01000052">
    <property type="protein sequence ID" value="KWV88295.1"/>
    <property type="molecule type" value="Genomic_DNA"/>
</dbReference>
<dbReference type="InterPro" id="IPR022385">
    <property type="entry name" value="Rhs_assc_core"/>
</dbReference>
<evidence type="ECO:0000256" key="1">
    <source>
        <dbReference type="SAM" id="MobiDB-lite"/>
    </source>
</evidence>
<dbReference type="Gene3D" id="2.180.10.10">
    <property type="entry name" value="RHS repeat-associated core"/>
    <property type="match status" value="1"/>
</dbReference>
<gene>
    <name evidence="2" type="primary">wapA</name>
    <name evidence="3" type="ORF">C7A10_15615</name>
    <name evidence="2" type="ORF">PFLmoz3_01190</name>
</gene>
<evidence type="ECO:0000313" key="5">
    <source>
        <dbReference type="Proteomes" id="UP000239731"/>
    </source>
</evidence>
<evidence type="ECO:0000313" key="4">
    <source>
        <dbReference type="Proteomes" id="UP000061348"/>
    </source>
</evidence>
<dbReference type="PATRIC" id="fig|294.194.peg.1360"/>
<protein>
    <submittedName>
        <fullName evidence="3">RHS repeat-associated core domain-containing protein</fullName>
    </submittedName>
    <submittedName>
        <fullName evidence="2">tRNA nuclease WapA</fullName>
        <ecNumber evidence="2">3.1.-.-</ecNumber>
    </submittedName>
</protein>
<reference evidence="3 5" key="2">
    <citation type="submission" date="2018-03" db="EMBL/GenBank/DDBJ databases">
        <title>Blue discolouration in mozzarella cheese caused by Pseudomonas fluorescens.</title>
        <authorList>
            <person name="Chiesa F."/>
            <person name="Dalmasso A."/>
            <person name="Lomonaco S."/>
        </authorList>
    </citation>
    <scope>NUCLEOTIDE SEQUENCE [LARGE SCALE GENOMIC DNA]</scope>
    <source>
        <strain evidence="3 5">11293</strain>
    </source>
</reference>
<dbReference type="EMBL" id="PVUH01000009">
    <property type="protein sequence ID" value="PRW92273.1"/>
    <property type="molecule type" value="Genomic_DNA"/>
</dbReference>
<name>A0A109LIC3_PSEFL</name>
<accession>A0A109LIC3</accession>
<dbReference type="Proteomes" id="UP000061348">
    <property type="component" value="Unassembled WGS sequence"/>
</dbReference>
<dbReference type="PANTHER" id="PTHR32305:SF15">
    <property type="entry name" value="PROTEIN RHSA-RELATED"/>
    <property type="match status" value="1"/>
</dbReference>
<dbReference type="InterPro" id="IPR050708">
    <property type="entry name" value="T6SS_VgrG/RHS"/>
</dbReference>
<organism evidence="2 4">
    <name type="scientific">Pseudomonas fluorescens</name>
    <dbReference type="NCBI Taxonomy" id="294"/>
    <lineage>
        <taxon>Bacteria</taxon>
        <taxon>Pseudomonadati</taxon>
        <taxon>Pseudomonadota</taxon>
        <taxon>Gammaproteobacteria</taxon>
        <taxon>Pseudomonadales</taxon>
        <taxon>Pseudomonadaceae</taxon>
        <taxon>Pseudomonas</taxon>
    </lineage>
</organism>
<dbReference type="NCBIfam" id="TIGR03696">
    <property type="entry name" value="Rhs_assc_core"/>
    <property type="match status" value="1"/>
</dbReference>
<sequence length="912" mass="103701">MSSTLHRQTPTLRVTDARRLQVAVVAYHRQTLDEALQARTERYSRDVLGRVHAQWDTRLWATGGETGEPNQVMTHSLSGQLLRVESVDAGWRVNLVGDAAQTLHSWDGRGTVRRVCYDSQIRQVSVSEESATTLQTFVERLTYGSSTEMGNRCGRLVRHDDGVGSQVFVDYGLLGHVAGQTQQFLKALVPADWPESLDERDALLETDHQGAAMRYLTQWHHDALNQLLRQTDALANVQSHCYNVAGELVQSSLTEDGKPEQLLLSAVRYNACGQVESQLAGNGVISRPGYDARSGRLLRLNTIRQDKVLQDLHYQWDPVGNLQCLEDRAQPTQWFDSQRIVPVSTYRYDTLYHLIEATGRESVLAGIQPGLPGVVLPGGGDASRLRNYTQVYTYDLGGNLITLKHGSEPLRMMKTAERSNRSMYMADEMNPPDLANGFDANGNLLMLDGAQRMTWDARNQLHQVTQVLRKAGPADNERYFYHGTGQRGRKVRVWQAKSVEHVAQVMYLPGLEIHSDTATGEVLRVISVALGRSQVRRLNWRANGRKRLPVPQWRYNVDDHLGSVALELDEYGDVISHEGYYPFGGTAWWAVRSQTHVNGKTIRYSGQERDATGLYYYGSRYYAPWLMRWINPDPSGEIDGLNLYRMVRNNPLRYRDHDGRAPEVADDYSDNSSSAHVPAYRQNPETFRRRDVDAHVAAERRDAVERSMTHRMYGEHRVESTYTSASIPGRYRFRNEFLPGRWRLMENYRAPVEGPNATDVTWHQYEMISRHNNFYGVLPQAIVRWNVQNNEALLATQQQEGMLERFLASEGNGRSTQRIMTAFGLRATGITRQEVYDYQLGADVDIIEVHVEPQPVLEPAPMVRSPSLEALTRAVERDLRRAARNPVSRVAHRVWRNMRRVIQGSSARRALR</sequence>
<dbReference type="EC" id="3.1.-.-" evidence="2"/>
<evidence type="ECO:0000313" key="2">
    <source>
        <dbReference type="EMBL" id="KWV88295.1"/>
    </source>
</evidence>
<comment type="caution">
    <text evidence="2">The sequence shown here is derived from an EMBL/GenBank/DDBJ whole genome shotgun (WGS) entry which is preliminary data.</text>
</comment>
<evidence type="ECO:0000313" key="3">
    <source>
        <dbReference type="EMBL" id="PRW92273.1"/>
    </source>
</evidence>